<name>A0ABV5AWM6_9BACL</name>
<accession>A0ABV5AWM6</accession>
<keyword evidence="2" id="KW-1185">Reference proteome</keyword>
<dbReference type="RefSeq" id="WP_375356832.1">
    <property type="nucleotide sequence ID" value="NZ_JBHHMI010000017.1"/>
</dbReference>
<protein>
    <submittedName>
        <fullName evidence="1">Uncharacterized protein</fullName>
    </submittedName>
</protein>
<dbReference type="Proteomes" id="UP001580346">
    <property type="component" value="Unassembled WGS sequence"/>
</dbReference>
<evidence type="ECO:0000313" key="2">
    <source>
        <dbReference type="Proteomes" id="UP001580346"/>
    </source>
</evidence>
<dbReference type="EMBL" id="JBHHMI010000017">
    <property type="protein sequence ID" value="MFB5268605.1"/>
    <property type="molecule type" value="Genomic_DNA"/>
</dbReference>
<gene>
    <name evidence="1" type="ORF">ACE41H_17730</name>
</gene>
<organism evidence="1 2">
    <name type="scientific">Paenibacillus enshidis</name>
    <dbReference type="NCBI Taxonomy" id="1458439"/>
    <lineage>
        <taxon>Bacteria</taxon>
        <taxon>Bacillati</taxon>
        <taxon>Bacillota</taxon>
        <taxon>Bacilli</taxon>
        <taxon>Bacillales</taxon>
        <taxon>Paenibacillaceae</taxon>
        <taxon>Paenibacillus</taxon>
    </lineage>
</organism>
<comment type="caution">
    <text evidence="1">The sequence shown here is derived from an EMBL/GenBank/DDBJ whole genome shotgun (WGS) entry which is preliminary data.</text>
</comment>
<sequence length="75" mass="8304">MAYNGGKEVGTITSLPAQGDNFLLGGKLWCASEINYKLKRVYVKRAKGKITTLWTVGAEGDTDTKVVGKIRRSWR</sequence>
<evidence type="ECO:0000313" key="1">
    <source>
        <dbReference type="EMBL" id="MFB5268605.1"/>
    </source>
</evidence>
<reference evidence="1 2" key="1">
    <citation type="submission" date="2024-09" db="EMBL/GenBank/DDBJ databases">
        <title>Paenibacillus zeirhizospherea sp. nov., isolated from surface of the maize (Zea mays) roots in a horticulture field, Hungary.</title>
        <authorList>
            <person name="Marton D."/>
            <person name="Farkas M."/>
            <person name="Bedics A."/>
            <person name="Toth E."/>
            <person name="Tancsics A."/>
            <person name="Boka K."/>
            <person name="Maroti G."/>
            <person name="Kriszt B."/>
            <person name="Cserhati M."/>
        </authorList>
    </citation>
    <scope>NUCLEOTIDE SEQUENCE [LARGE SCALE GENOMIC DNA]</scope>
    <source>
        <strain evidence="1 2">KCTC 33519</strain>
    </source>
</reference>
<proteinExistence type="predicted"/>